<organism evidence="11 12">
    <name type="scientific">Promethearchaeum syntrophicum</name>
    <dbReference type="NCBI Taxonomy" id="2594042"/>
    <lineage>
        <taxon>Archaea</taxon>
        <taxon>Promethearchaeati</taxon>
        <taxon>Promethearchaeota</taxon>
        <taxon>Promethearchaeia</taxon>
        <taxon>Promethearchaeales</taxon>
        <taxon>Promethearchaeaceae</taxon>
        <taxon>Promethearchaeum</taxon>
    </lineage>
</organism>
<protein>
    <recommendedName>
        <fullName evidence="3">shikimate kinase</fullName>
        <ecNumber evidence="3">2.7.1.71</ecNumber>
    </recommendedName>
</protein>
<dbReference type="GO" id="GO:0009073">
    <property type="term" value="P:aromatic amino acid family biosynthetic process"/>
    <property type="evidence" value="ECO:0007669"/>
    <property type="project" value="UniProtKB-KW"/>
</dbReference>
<evidence type="ECO:0000256" key="1">
    <source>
        <dbReference type="ARBA" id="ARBA00004842"/>
    </source>
</evidence>
<dbReference type="HAMAP" id="MF_00109">
    <property type="entry name" value="Shikimate_kinase"/>
    <property type="match status" value="1"/>
</dbReference>
<dbReference type="InterPro" id="IPR031322">
    <property type="entry name" value="Shikimate/glucono_kinase"/>
</dbReference>
<keyword evidence="6" id="KW-0547">Nucleotide-binding</keyword>
<dbReference type="KEGG" id="psyt:DSAG12_00721"/>
<evidence type="ECO:0000256" key="4">
    <source>
        <dbReference type="ARBA" id="ARBA00022605"/>
    </source>
</evidence>
<evidence type="ECO:0000256" key="9">
    <source>
        <dbReference type="ARBA" id="ARBA00023141"/>
    </source>
</evidence>
<evidence type="ECO:0000313" key="12">
    <source>
        <dbReference type="Proteomes" id="UP000321408"/>
    </source>
</evidence>
<comment type="catalytic activity">
    <reaction evidence="10">
        <text>shikimate + ATP = 3-phosphoshikimate + ADP + H(+)</text>
        <dbReference type="Rhea" id="RHEA:13121"/>
        <dbReference type="ChEBI" id="CHEBI:15378"/>
        <dbReference type="ChEBI" id="CHEBI:30616"/>
        <dbReference type="ChEBI" id="CHEBI:36208"/>
        <dbReference type="ChEBI" id="CHEBI:145989"/>
        <dbReference type="ChEBI" id="CHEBI:456216"/>
        <dbReference type="EC" id="2.7.1.71"/>
    </reaction>
</comment>
<dbReference type="InterPro" id="IPR027417">
    <property type="entry name" value="P-loop_NTPase"/>
</dbReference>
<dbReference type="InterPro" id="IPR023000">
    <property type="entry name" value="Shikimate_kinase_CS"/>
</dbReference>
<dbReference type="Gene3D" id="3.40.50.300">
    <property type="entry name" value="P-loop containing nucleotide triphosphate hydrolases"/>
    <property type="match status" value="1"/>
</dbReference>
<accession>A0A5B9D827</accession>
<sequence length="170" mass="19607">MKENITIIGFMGTGKTTIGKQLAKRLMKNFIDLDELIENQTGKPISMIFKDGENEFRQLEREKIKSIEKKKNCVISCGGGIILNKENMEILQEISEVILLEASKETIFKHIISDGKEKRPLLNKEDPLNEIEKILRFRKPLYDEFASFRIIIDNKSINEIINEIIKLLGN</sequence>
<dbReference type="EC" id="2.7.1.71" evidence="3"/>
<dbReference type="PANTHER" id="PTHR21087:SF16">
    <property type="entry name" value="SHIKIMATE KINASE 1, CHLOROPLASTIC"/>
    <property type="match status" value="1"/>
</dbReference>
<evidence type="ECO:0000256" key="5">
    <source>
        <dbReference type="ARBA" id="ARBA00022679"/>
    </source>
</evidence>
<dbReference type="GO" id="GO:0004765">
    <property type="term" value="F:shikimate kinase activity"/>
    <property type="evidence" value="ECO:0007669"/>
    <property type="project" value="UniProtKB-EC"/>
</dbReference>
<keyword evidence="9" id="KW-0057">Aromatic amino acid biosynthesis</keyword>
<dbReference type="GO" id="GO:0008652">
    <property type="term" value="P:amino acid biosynthetic process"/>
    <property type="evidence" value="ECO:0007669"/>
    <property type="project" value="UniProtKB-KW"/>
</dbReference>
<dbReference type="Pfam" id="PF01202">
    <property type="entry name" value="SKI"/>
    <property type="match status" value="1"/>
</dbReference>
<evidence type="ECO:0000256" key="3">
    <source>
        <dbReference type="ARBA" id="ARBA00012154"/>
    </source>
</evidence>
<keyword evidence="7 11" id="KW-0418">Kinase</keyword>
<dbReference type="RefSeq" id="WP_147661835.1">
    <property type="nucleotide sequence ID" value="NZ_CP042905.2"/>
</dbReference>
<evidence type="ECO:0000256" key="8">
    <source>
        <dbReference type="ARBA" id="ARBA00022840"/>
    </source>
</evidence>
<comment type="similarity">
    <text evidence="2">Belongs to the shikimate kinase family.</text>
</comment>
<evidence type="ECO:0000313" key="11">
    <source>
        <dbReference type="EMBL" id="QEE14900.1"/>
    </source>
</evidence>
<dbReference type="Proteomes" id="UP000321408">
    <property type="component" value="Chromosome"/>
</dbReference>
<reference evidence="11 12" key="2">
    <citation type="journal article" date="2024" name="Int. J. Syst. Evol. Microbiol.">
        <title>Promethearchaeum syntrophicum gen. nov., sp. nov., an anaerobic, obligately syntrophic archaeon, the first isolate of the lineage 'Asgard' archaea, and proposal of the new archaeal phylum Promethearchaeota phyl. nov. and kingdom Promethearchaeati regn. nov.</title>
        <authorList>
            <person name="Imachi H."/>
            <person name="Nobu M.K."/>
            <person name="Kato S."/>
            <person name="Takaki Y."/>
            <person name="Miyazaki M."/>
            <person name="Miyata M."/>
            <person name="Ogawara M."/>
            <person name="Saito Y."/>
            <person name="Sakai S."/>
            <person name="Tahara Y.O."/>
            <person name="Takano Y."/>
            <person name="Tasumi E."/>
            <person name="Uematsu K."/>
            <person name="Yoshimura T."/>
            <person name="Itoh T."/>
            <person name="Ohkuma M."/>
            <person name="Takai K."/>
        </authorList>
    </citation>
    <scope>NUCLEOTIDE SEQUENCE [LARGE SCALE GENOMIC DNA]</scope>
    <source>
        <strain evidence="11 12">MK-D1</strain>
    </source>
</reference>
<keyword evidence="8" id="KW-0067">ATP-binding</keyword>
<dbReference type="GO" id="GO:0005524">
    <property type="term" value="F:ATP binding"/>
    <property type="evidence" value="ECO:0007669"/>
    <property type="project" value="UniProtKB-KW"/>
</dbReference>
<dbReference type="AlphaFoldDB" id="A0A5B9D827"/>
<dbReference type="EMBL" id="CP042905">
    <property type="protein sequence ID" value="QEE14900.1"/>
    <property type="molecule type" value="Genomic_DNA"/>
</dbReference>
<dbReference type="SUPFAM" id="SSF52540">
    <property type="entry name" value="P-loop containing nucleoside triphosphate hydrolases"/>
    <property type="match status" value="1"/>
</dbReference>
<dbReference type="InterPro" id="IPR000623">
    <property type="entry name" value="Shikimate_kinase/TSH1"/>
</dbReference>
<evidence type="ECO:0000256" key="6">
    <source>
        <dbReference type="ARBA" id="ARBA00022741"/>
    </source>
</evidence>
<keyword evidence="12" id="KW-1185">Reference proteome</keyword>
<evidence type="ECO:0000256" key="2">
    <source>
        <dbReference type="ARBA" id="ARBA00006997"/>
    </source>
</evidence>
<reference evidence="11 12" key="1">
    <citation type="journal article" date="2020" name="Nature">
        <title>Isolation of an archaeon at the prokaryote-eukaryote interface.</title>
        <authorList>
            <person name="Imachi H."/>
            <person name="Nobu M.K."/>
            <person name="Nakahara N."/>
            <person name="Morono Y."/>
            <person name="Ogawara M."/>
            <person name="Takaki Y."/>
            <person name="Takano Y."/>
            <person name="Uematsu K."/>
            <person name="Ikuta T."/>
            <person name="Ito M."/>
            <person name="Matsui Y."/>
            <person name="Miyazaki M."/>
            <person name="Murata K."/>
            <person name="Saito Y."/>
            <person name="Sakai S."/>
            <person name="Song C."/>
            <person name="Tasumi E."/>
            <person name="Yamanaka Y."/>
            <person name="Yamaguchi T."/>
            <person name="Kamagata Y."/>
            <person name="Tamaki H."/>
            <person name="Takai K."/>
        </authorList>
    </citation>
    <scope>NUCLEOTIDE SEQUENCE [LARGE SCALE GENOMIC DNA]</scope>
    <source>
        <strain evidence="11 12">MK-D1</strain>
    </source>
</reference>
<dbReference type="GO" id="GO:0009423">
    <property type="term" value="P:chorismate biosynthetic process"/>
    <property type="evidence" value="ECO:0007669"/>
    <property type="project" value="UniProtKB-UniPathway"/>
</dbReference>
<dbReference type="UniPathway" id="UPA00053">
    <property type="reaction ID" value="UER00088"/>
</dbReference>
<dbReference type="PRINTS" id="PR01100">
    <property type="entry name" value="SHIKIMTKNASE"/>
</dbReference>
<gene>
    <name evidence="11" type="ORF">DSAG12_00721</name>
</gene>
<dbReference type="GO" id="GO:0005829">
    <property type="term" value="C:cytosol"/>
    <property type="evidence" value="ECO:0007669"/>
    <property type="project" value="TreeGrafter"/>
</dbReference>
<dbReference type="GeneID" id="41328724"/>
<comment type="pathway">
    <text evidence="1">Metabolic intermediate biosynthesis; chorismate biosynthesis; chorismate from D-erythrose 4-phosphate and phosphoenolpyruvate: step 5/7.</text>
</comment>
<name>A0A5B9D827_9ARCH</name>
<keyword evidence="5" id="KW-0808">Transferase</keyword>
<dbReference type="OrthoDB" id="8730at2157"/>
<dbReference type="PROSITE" id="PS01128">
    <property type="entry name" value="SHIKIMATE_KINASE"/>
    <property type="match status" value="1"/>
</dbReference>
<evidence type="ECO:0000256" key="10">
    <source>
        <dbReference type="ARBA" id="ARBA00048567"/>
    </source>
</evidence>
<keyword evidence="4" id="KW-0028">Amino-acid biosynthesis</keyword>
<evidence type="ECO:0000256" key="7">
    <source>
        <dbReference type="ARBA" id="ARBA00022777"/>
    </source>
</evidence>
<dbReference type="CDD" id="cd00464">
    <property type="entry name" value="SK"/>
    <property type="match status" value="1"/>
</dbReference>
<proteinExistence type="inferred from homology"/>
<dbReference type="PANTHER" id="PTHR21087">
    <property type="entry name" value="SHIKIMATE KINASE"/>
    <property type="match status" value="1"/>
</dbReference>